<keyword evidence="2" id="KW-1185">Reference proteome</keyword>
<name>A0AAE0Y5P9_9GAST</name>
<reference evidence="1" key="1">
    <citation type="journal article" date="2023" name="G3 (Bethesda)">
        <title>A reference genome for the long-term kleptoplast-retaining sea slug Elysia crispata morphotype clarki.</title>
        <authorList>
            <person name="Eastman K.E."/>
            <person name="Pendleton A.L."/>
            <person name="Shaikh M.A."/>
            <person name="Suttiyut T."/>
            <person name="Ogas R."/>
            <person name="Tomko P."/>
            <person name="Gavelis G."/>
            <person name="Widhalm J.R."/>
            <person name="Wisecaver J.H."/>
        </authorList>
    </citation>
    <scope>NUCLEOTIDE SEQUENCE</scope>
    <source>
        <strain evidence="1">ECLA1</strain>
    </source>
</reference>
<comment type="caution">
    <text evidence="1">The sequence shown here is derived from an EMBL/GenBank/DDBJ whole genome shotgun (WGS) entry which is preliminary data.</text>
</comment>
<dbReference type="Proteomes" id="UP001283361">
    <property type="component" value="Unassembled WGS sequence"/>
</dbReference>
<dbReference type="AlphaFoldDB" id="A0AAE0Y5P9"/>
<gene>
    <name evidence="1" type="ORF">RRG08_024765</name>
</gene>
<dbReference type="EMBL" id="JAWDGP010006871">
    <property type="protein sequence ID" value="KAK3733965.1"/>
    <property type="molecule type" value="Genomic_DNA"/>
</dbReference>
<protein>
    <submittedName>
        <fullName evidence="1">Uncharacterized protein</fullName>
    </submittedName>
</protein>
<proteinExistence type="predicted"/>
<evidence type="ECO:0000313" key="2">
    <source>
        <dbReference type="Proteomes" id="UP001283361"/>
    </source>
</evidence>
<accession>A0AAE0Y5P9</accession>
<organism evidence="1 2">
    <name type="scientific">Elysia crispata</name>
    <name type="common">lettuce slug</name>
    <dbReference type="NCBI Taxonomy" id="231223"/>
    <lineage>
        <taxon>Eukaryota</taxon>
        <taxon>Metazoa</taxon>
        <taxon>Spiralia</taxon>
        <taxon>Lophotrochozoa</taxon>
        <taxon>Mollusca</taxon>
        <taxon>Gastropoda</taxon>
        <taxon>Heterobranchia</taxon>
        <taxon>Euthyneura</taxon>
        <taxon>Panpulmonata</taxon>
        <taxon>Sacoglossa</taxon>
        <taxon>Placobranchoidea</taxon>
        <taxon>Plakobranchidae</taxon>
        <taxon>Elysia</taxon>
    </lineage>
</organism>
<sequence>MTAESIRKLQIYYSRAIRVNVTAETMKKAILASLFHQYSTDDMPRHQFCPPGLDSWHFYKRAMGEHRYPTGHTKRVHTQLDFDLFHKYLEPLYNRLTADDLLRRCERKFAVISAAAEYNRGPAAASTIKDALGFQVGEDVVGRSWQGATNDWKRAS</sequence>
<evidence type="ECO:0000313" key="1">
    <source>
        <dbReference type="EMBL" id="KAK3733965.1"/>
    </source>
</evidence>